<comment type="caution">
    <text evidence="1">The sequence shown here is derived from an EMBL/GenBank/DDBJ whole genome shotgun (WGS) entry which is preliminary data.</text>
</comment>
<proteinExistence type="predicted"/>
<dbReference type="Proteomes" id="UP001469553">
    <property type="component" value="Unassembled WGS sequence"/>
</dbReference>
<reference evidence="1 2" key="1">
    <citation type="submission" date="2021-06" db="EMBL/GenBank/DDBJ databases">
        <authorList>
            <person name="Palmer J.M."/>
        </authorList>
    </citation>
    <scope>NUCLEOTIDE SEQUENCE [LARGE SCALE GENOMIC DNA]</scope>
    <source>
        <strain evidence="1 2">AS_MEX2019</strain>
        <tissue evidence="1">Muscle</tissue>
    </source>
</reference>
<organism evidence="1 2">
    <name type="scientific">Ameca splendens</name>
    <dbReference type="NCBI Taxonomy" id="208324"/>
    <lineage>
        <taxon>Eukaryota</taxon>
        <taxon>Metazoa</taxon>
        <taxon>Chordata</taxon>
        <taxon>Craniata</taxon>
        <taxon>Vertebrata</taxon>
        <taxon>Euteleostomi</taxon>
        <taxon>Actinopterygii</taxon>
        <taxon>Neopterygii</taxon>
        <taxon>Teleostei</taxon>
        <taxon>Neoteleostei</taxon>
        <taxon>Acanthomorphata</taxon>
        <taxon>Ovalentaria</taxon>
        <taxon>Atherinomorphae</taxon>
        <taxon>Cyprinodontiformes</taxon>
        <taxon>Goodeidae</taxon>
        <taxon>Ameca</taxon>
    </lineage>
</organism>
<evidence type="ECO:0000313" key="1">
    <source>
        <dbReference type="EMBL" id="MEQ2290766.1"/>
    </source>
</evidence>
<protein>
    <submittedName>
        <fullName evidence="1">Uncharacterized protein</fullName>
    </submittedName>
</protein>
<feature type="non-terminal residue" evidence="1">
    <location>
        <position position="1"/>
    </location>
</feature>
<dbReference type="EMBL" id="JAHRIP010028522">
    <property type="protein sequence ID" value="MEQ2290766.1"/>
    <property type="molecule type" value="Genomic_DNA"/>
</dbReference>
<accession>A0ABV0YAK5</accession>
<gene>
    <name evidence="1" type="ORF">AMECASPLE_006387</name>
</gene>
<evidence type="ECO:0000313" key="2">
    <source>
        <dbReference type="Proteomes" id="UP001469553"/>
    </source>
</evidence>
<sequence>CRAVIYGAVEDLKNQIYEKQFKAIHFRAQGDMCKSPPRRIHSMASVTLRWAAEVDSCCQTTGLYGATGTQTALHAHTLLT</sequence>
<name>A0ABV0YAK5_9TELE</name>
<keyword evidence="2" id="KW-1185">Reference proteome</keyword>